<dbReference type="Pfam" id="PF13362">
    <property type="entry name" value="Toprim_3"/>
    <property type="match status" value="1"/>
</dbReference>
<accession>A0A5C7DNP2</accession>
<dbReference type="EMBL" id="VOWB01000092">
    <property type="protein sequence ID" value="TXE78354.1"/>
    <property type="molecule type" value="Genomic_DNA"/>
</dbReference>
<evidence type="ECO:0000313" key="2">
    <source>
        <dbReference type="EMBL" id="TXE78354.1"/>
    </source>
</evidence>
<dbReference type="RefSeq" id="WP_147576129.1">
    <property type="nucleotide sequence ID" value="NZ_VOWB01000092.1"/>
</dbReference>
<dbReference type="AlphaFoldDB" id="A0A5C7DNP2"/>
<gene>
    <name evidence="2" type="ORF">FPD46_08445</name>
</gene>
<dbReference type="InterPro" id="IPR043764">
    <property type="entry name" value="DUF5710"/>
</dbReference>
<feature type="domain" description="Toprim" evidence="1">
    <location>
        <begin position="272"/>
        <end position="354"/>
    </location>
</feature>
<evidence type="ECO:0000259" key="1">
    <source>
        <dbReference type="SMART" id="SM00493"/>
    </source>
</evidence>
<organism evidence="2 3">
    <name type="scientific">Campylobacter peloridis</name>
    <dbReference type="NCBI Taxonomy" id="488546"/>
    <lineage>
        <taxon>Bacteria</taxon>
        <taxon>Pseudomonadati</taxon>
        <taxon>Campylobacterota</taxon>
        <taxon>Epsilonproteobacteria</taxon>
        <taxon>Campylobacterales</taxon>
        <taxon>Campylobacteraceae</taxon>
        <taxon>Campylobacter</taxon>
    </lineage>
</organism>
<dbReference type="Proteomes" id="UP000321310">
    <property type="component" value="Unassembled WGS sequence"/>
</dbReference>
<comment type="caution">
    <text evidence="2">The sequence shown here is derived from an EMBL/GenBank/DDBJ whole genome shotgun (WGS) entry which is preliminary data.</text>
</comment>
<evidence type="ECO:0000313" key="3">
    <source>
        <dbReference type="Proteomes" id="UP000321310"/>
    </source>
</evidence>
<dbReference type="SMART" id="SM00493">
    <property type="entry name" value="TOPRIM"/>
    <property type="match status" value="1"/>
</dbReference>
<protein>
    <recommendedName>
        <fullName evidence="1">Toprim domain-containing protein</fullName>
    </recommendedName>
</protein>
<reference evidence="2 3" key="1">
    <citation type="submission" date="2019-07" db="EMBL/GenBank/DDBJ databases">
        <title>Rapid identification of Enteric Bacteria from Whole Genome Sequences (WGS) using Average Nucleotide Identity (ANI).</title>
        <authorList>
            <person name="Lane C."/>
        </authorList>
    </citation>
    <scope>NUCLEOTIDE SEQUENCE [LARGE SCALE GENOMIC DNA]</scope>
    <source>
        <strain evidence="2 3">2016D-0250</strain>
    </source>
</reference>
<sequence>MPKKRMFLFIPYQDIREAKKLGAMWDNKQKQWFAPKSLDINIFKKWLDKTALNNKSNSYSTNTSLALQSFKKSLEEEGLIIDNLPIMDGKIHRVKTTNDKGRELSGAYIGYLNNNFPAGFIQNFKTGIKKNWKMQVEKNYNSNLKSSQELHNQIKKDQELREKEILALQEKTALKLEDEYNNARWANSNHAYLKKKGFDENFYLKQDKMGSLLIPLKDENGKLWSLQRIFSNGDKIIGVIKTQEEKDQGVEYLAKKQGCFHIIGAKTLHNLKEFYLCEGFATGATLYKALNKPIIMAVDAGNLESVVKKLNTLYPDKNITIFADNDVKKELKGLENTGKKTALEIKEKYSNVSVILPNFTQEQSSQGMSDFNDLMLAKGLEFVTKEIKMQMFRDKVVCLKKENSDKELTRD</sequence>
<dbReference type="InterPro" id="IPR034154">
    <property type="entry name" value="TOPRIM_DnaG/twinkle"/>
</dbReference>
<dbReference type="InterPro" id="IPR006171">
    <property type="entry name" value="TOPRIM_dom"/>
</dbReference>
<dbReference type="Pfam" id="PF18974">
    <property type="entry name" value="DUF5710"/>
    <property type="match status" value="1"/>
</dbReference>
<name>A0A5C7DNP2_9BACT</name>
<proteinExistence type="predicted"/>
<dbReference type="CDD" id="cd01029">
    <property type="entry name" value="TOPRIM_primases"/>
    <property type="match status" value="1"/>
</dbReference>